<proteinExistence type="predicted"/>
<evidence type="ECO:0000313" key="1">
    <source>
        <dbReference type="EMBL" id="VAW92725.1"/>
    </source>
</evidence>
<protein>
    <submittedName>
        <fullName evidence="1">Uncharacterized protein</fullName>
    </submittedName>
</protein>
<dbReference type="AlphaFoldDB" id="A0A3B0ZH44"/>
<accession>A0A3B0ZH44</accession>
<reference evidence="1" key="1">
    <citation type="submission" date="2018-06" db="EMBL/GenBank/DDBJ databases">
        <authorList>
            <person name="Zhirakovskaya E."/>
        </authorList>
    </citation>
    <scope>NUCLEOTIDE SEQUENCE</scope>
</reference>
<name>A0A3B0ZH44_9ZZZZ</name>
<dbReference type="EMBL" id="UOFU01000004">
    <property type="protein sequence ID" value="VAW92725.1"/>
    <property type="molecule type" value="Genomic_DNA"/>
</dbReference>
<organism evidence="1">
    <name type="scientific">hydrothermal vent metagenome</name>
    <dbReference type="NCBI Taxonomy" id="652676"/>
    <lineage>
        <taxon>unclassified sequences</taxon>
        <taxon>metagenomes</taxon>
        <taxon>ecological metagenomes</taxon>
    </lineage>
</organism>
<gene>
    <name evidence="1" type="ORF">MNBD_GAMMA20-1961</name>
</gene>
<sequence length="67" mass="7479">MASEFRPLCRGFYRTSQVALSPNVEYRHSGMFLAGIQRLQPLGIGLGFGVLRRPTAYIHVGLRRSDG</sequence>